<dbReference type="KEGG" id="erz:ER308_12045"/>
<feature type="transmembrane region" description="Helical" evidence="2">
    <location>
        <begin position="211"/>
        <end position="230"/>
    </location>
</feature>
<name>A0A411YGB6_9ACTN</name>
<sequence length="303" mass="32286">MRRAGFGPQHPEGVSHHAQQRRDIAPLADQPKGRDTCRARGQDKPSRQTDVPIEVPGHLEVHPLDQGEPMSTSKHLARTAGALYLLMAVLGGIAHLGVRADIRVPGEAAATAANIAANPTLFRFSLVADIAMATIFVFVGVAFYLLLRHVDRHAAGLLVIFVAVAAGMILVNLVFHHAALLVATDPAAYAVDAHSADSLALLLVDMHHHGYTIAGVFFGLWLLPLGYLAYRSGLFSRVLSVLLVVAGAAWIVGTLVEVLCPDLPAVVHAIISAPTIAEFWMVAYLIIKGVRTPTSDQLATPAT</sequence>
<accession>A0A411YGB6</accession>
<organism evidence="3 4">
    <name type="scientific">Egibacter rhizosphaerae</name>
    <dbReference type="NCBI Taxonomy" id="1670831"/>
    <lineage>
        <taxon>Bacteria</taxon>
        <taxon>Bacillati</taxon>
        <taxon>Actinomycetota</taxon>
        <taxon>Nitriliruptoria</taxon>
        <taxon>Egibacterales</taxon>
        <taxon>Egibacteraceae</taxon>
        <taxon>Egibacter</taxon>
    </lineage>
</organism>
<keyword evidence="2" id="KW-0472">Membrane</keyword>
<feature type="transmembrane region" description="Helical" evidence="2">
    <location>
        <begin position="126"/>
        <end position="147"/>
    </location>
</feature>
<feature type="transmembrane region" description="Helical" evidence="2">
    <location>
        <begin position="80"/>
        <end position="98"/>
    </location>
</feature>
<proteinExistence type="predicted"/>
<dbReference type="EMBL" id="CP036402">
    <property type="protein sequence ID" value="QBI20226.1"/>
    <property type="molecule type" value="Genomic_DNA"/>
</dbReference>
<dbReference type="OrthoDB" id="1160166at2"/>
<evidence type="ECO:0000256" key="1">
    <source>
        <dbReference type="SAM" id="MobiDB-lite"/>
    </source>
</evidence>
<protein>
    <submittedName>
        <fullName evidence="3">DUF4386 domain-containing protein</fullName>
    </submittedName>
</protein>
<keyword evidence="4" id="KW-1185">Reference proteome</keyword>
<keyword evidence="2" id="KW-0812">Transmembrane</keyword>
<evidence type="ECO:0000256" key="2">
    <source>
        <dbReference type="SAM" id="Phobius"/>
    </source>
</evidence>
<keyword evidence="2" id="KW-1133">Transmembrane helix</keyword>
<feature type="transmembrane region" description="Helical" evidence="2">
    <location>
        <begin position="237"/>
        <end position="259"/>
    </location>
</feature>
<feature type="transmembrane region" description="Helical" evidence="2">
    <location>
        <begin position="265"/>
        <end position="287"/>
    </location>
</feature>
<gene>
    <name evidence="3" type="ORF">ER308_12045</name>
</gene>
<feature type="region of interest" description="Disordered" evidence="1">
    <location>
        <begin position="1"/>
        <end position="72"/>
    </location>
</feature>
<reference evidence="3 4" key="1">
    <citation type="submission" date="2019-01" db="EMBL/GenBank/DDBJ databases">
        <title>Egibacter rhizosphaerae EGI 80759T.</title>
        <authorList>
            <person name="Chen D.-D."/>
            <person name="Tian Y."/>
            <person name="Jiao J.-Y."/>
            <person name="Zhang X.-T."/>
            <person name="Zhang Y.-G."/>
            <person name="Zhang Y."/>
            <person name="Xiao M."/>
            <person name="Shu W.-S."/>
            <person name="Li W.-J."/>
        </authorList>
    </citation>
    <scope>NUCLEOTIDE SEQUENCE [LARGE SCALE GENOMIC DNA]</scope>
    <source>
        <strain evidence="3 4">EGI 80759</strain>
    </source>
</reference>
<dbReference type="InterPro" id="IPR025495">
    <property type="entry name" value="DUF4386"/>
</dbReference>
<dbReference type="Proteomes" id="UP000291469">
    <property type="component" value="Chromosome"/>
</dbReference>
<evidence type="ECO:0000313" key="4">
    <source>
        <dbReference type="Proteomes" id="UP000291469"/>
    </source>
</evidence>
<feature type="transmembrane region" description="Helical" evidence="2">
    <location>
        <begin position="154"/>
        <end position="175"/>
    </location>
</feature>
<evidence type="ECO:0000313" key="3">
    <source>
        <dbReference type="EMBL" id="QBI20226.1"/>
    </source>
</evidence>
<dbReference type="Pfam" id="PF14329">
    <property type="entry name" value="DUF4386"/>
    <property type="match status" value="1"/>
</dbReference>
<dbReference type="AlphaFoldDB" id="A0A411YGB6"/>
<feature type="compositionally biased region" description="Basic and acidic residues" evidence="1">
    <location>
        <begin position="31"/>
        <end position="47"/>
    </location>
</feature>